<keyword evidence="1" id="KW-0472">Membrane</keyword>
<protein>
    <submittedName>
        <fullName evidence="2">Uncharacterized protein</fullName>
    </submittedName>
</protein>
<dbReference type="EMBL" id="APML01000034">
    <property type="protein sequence ID" value="ENH96629.1"/>
    <property type="molecule type" value="Genomic_DNA"/>
</dbReference>
<gene>
    <name evidence="2" type="ORF">J416_09639</name>
</gene>
<accession>N4WBK8</accession>
<dbReference type="eggNOG" id="ENOG5033BIR">
    <property type="taxonomic scope" value="Bacteria"/>
</dbReference>
<dbReference type="Proteomes" id="UP000012283">
    <property type="component" value="Unassembled WGS sequence"/>
</dbReference>
<feature type="transmembrane region" description="Helical" evidence="1">
    <location>
        <begin position="12"/>
        <end position="28"/>
    </location>
</feature>
<dbReference type="PATRIC" id="fig|1308866.3.peg.1954"/>
<proteinExistence type="predicted"/>
<dbReference type="AlphaFoldDB" id="N4WBK8"/>
<dbReference type="STRING" id="1308866.J416_09639"/>
<keyword evidence="1" id="KW-0812">Transmembrane</keyword>
<evidence type="ECO:0000256" key="1">
    <source>
        <dbReference type="SAM" id="Phobius"/>
    </source>
</evidence>
<reference evidence="2 3" key="1">
    <citation type="submission" date="2013-03" db="EMBL/GenBank/DDBJ databases">
        <title>Draft genome sequence of Gracibacillus halophilus YIM-C55.5, a moderately halophilic and thermophilic organism from the Xiaochaidamu salt lake.</title>
        <authorList>
            <person name="Sugumar T."/>
            <person name="Polireddy D.R."/>
            <person name="Antony A."/>
            <person name="Madhava Y.R."/>
            <person name="Sivakumar N."/>
        </authorList>
    </citation>
    <scope>NUCLEOTIDE SEQUENCE [LARGE SCALE GENOMIC DNA]</scope>
    <source>
        <strain evidence="2 3">YIM-C55.5</strain>
    </source>
</reference>
<name>N4WBK8_9BACI</name>
<evidence type="ECO:0000313" key="2">
    <source>
        <dbReference type="EMBL" id="ENH96629.1"/>
    </source>
</evidence>
<sequence length="47" mass="5548">MSKLLEFVPERIVIICTILAFLFPYIIHKINQLLHKNGDPPWKKNKS</sequence>
<evidence type="ECO:0000313" key="3">
    <source>
        <dbReference type="Proteomes" id="UP000012283"/>
    </source>
</evidence>
<organism evidence="2 3">
    <name type="scientific">Gracilibacillus halophilus YIM-C55.5</name>
    <dbReference type="NCBI Taxonomy" id="1308866"/>
    <lineage>
        <taxon>Bacteria</taxon>
        <taxon>Bacillati</taxon>
        <taxon>Bacillota</taxon>
        <taxon>Bacilli</taxon>
        <taxon>Bacillales</taxon>
        <taxon>Bacillaceae</taxon>
        <taxon>Gracilibacillus</taxon>
    </lineage>
</organism>
<dbReference type="RefSeq" id="WP_003469152.1">
    <property type="nucleotide sequence ID" value="NZ_APML01000034.1"/>
</dbReference>
<keyword evidence="3" id="KW-1185">Reference proteome</keyword>
<keyword evidence="1" id="KW-1133">Transmembrane helix</keyword>
<comment type="caution">
    <text evidence="2">The sequence shown here is derived from an EMBL/GenBank/DDBJ whole genome shotgun (WGS) entry which is preliminary data.</text>
</comment>